<comment type="caution">
    <text evidence="1">The sequence shown here is derived from an EMBL/GenBank/DDBJ whole genome shotgun (WGS) entry which is preliminary data.</text>
</comment>
<reference evidence="1 2" key="1">
    <citation type="submission" date="2024-08" db="EMBL/GenBank/DDBJ databases">
        <title>Gnathostoma spinigerum genome.</title>
        <authorList>
            <person name="Gonzalez-Bertolin B."/>
            <person name="Monzon S."/>
            <person name="Zaballos A."/>
            <person name="Jimenez P."/>
            <person name="Dekumyoy P."/>
            <person name="Varona S."/>
            <person name="Cuesta I."/>
            <person name="Sumanam S."/>
            <person name="Adisakwattana P."/>
            <person name="Gasser R.B."/>
            <person name="Hernandez-Gonzalez A."/>
            <person name="Young N.D."/>
            <person name="Perteguer M.J."/>
        </authorList>
    </citation>
    <scope>NUCLEOTIDE SEQUENCE [LARGE SCALE GENOMIC DNA]</scope>
    <source>
        <strain evidence="1">AL3</strain>
        <tissue evidence="1">Liver</tissue>
    </source>
</reference>
<dbReference type="Proteomes" id="UP001608902">
    <property type="component" value="Unassembled WGS sequence"/>
</dbReference>
<evidence type="ECO:0000313" key="2">
    <source>
        <dbReference type="Proteomes" id="UP001608902"/>
    </source>
</evidence>
<evidence type="ECO:0000313" key="1">
    <source>
        <dbReference type="EMBL" id="MFH4979392.1"/>
    </source>
</evidence>
<dbReference type="AlphaFoldDB" id="A0ABD6EJK1"/>
<sequence length="147" mass="16462">MRFASIHSAISLLDKSLTLNRSFSTNCLRQFLESFTTNDLPFSAYLKLTATERSGHKSQATVKMEEEMKVTKHRNFESDDDDLARESHIFYSSMRPSLSLNDPLNGAAVFCSYQGAALKNSCALATVAREGCGKSIAFARRKRLLRN</sequence>
<protein>
    <submittedName>
        <fullName evidence="1">Uncharacterized protein</fullName>
    </submittedName>
</protein>
<name>A0ABD6EJK1_9BILA</name>
<keyword evidence="2" id="KW-1185">Reference proteome</keyword>
<accession>A0ABD6EJK1</accession>
<dbReference type="EMBL" id="JBGFUD010004139">
    <property type="protein sequence ID" value="MFH4979392.1"/>
    <property type="molecule type" value="Genomic_DNA"/>
</dbReference>
<proteinExistence type="predicted"/>
<organism evidence="1 2">
    <name type="scientific">Gnathostoma spinigerum</name>
    <dbReference type="NCBI Taxonomy" id="75299"/>
    <lineage>
        <taxon>Eukaryota</taxon>
        <taxon>Metazoa</taxon>
        <taxon>Ecdysozoa</taxon>
        <taxon>Nematoda</taxon>
        <taxon>Chromadorea</taxon>
        <taxon>Rhabditida</taxon>
        <taxon>Spirurina</taxon>
        <taxon>Gnathostomatomorpha</taxon>
        <taxon>Gnathostomatoidea</taxon>
        <taxon>Gnathostomatidae</taxon>
        <taxon>Gnathostoma</taxon>
    </lineage>
</organism>
<gene>
    <name evidence="1" type="ORF">AB6A40_006101</name>
</gene>